<dbReference type="PROSITE" id="PS51043">
    <property type="entry name" value="DDHD"/>
    <property type="match status" value="1"/>
</dbReference>
<feature type="compositionally biased region" description="Low complexity" evidence="1">
    <location>
        <begin position="137"/>
        <end position="162"/>
    </location>
</feature>
<sequence length="1246" mass="139675">MGKQSKKGKIRDQHHVHHKAGEGSHHHHKLHEGALYKVYHSKLHGESLDSNGTVAPAVTSAKEQSTTASIPSSNSHMNDPLCLPLDNSFGDGDENSEIAEPQSLLDDEGGDTKQSAMTESLPTTSSAEMASEGTAQSTPTRRSRSPTTIPRSNSGESPSSTPHRSRPRGVRGSLINRNARRRKTSHLSLRSVVTQVSRNAAISTKKAVWDSNEIYNNAAVHAIDQWEALYNFLRHCTIISLQQAHNVYQAAKTGANQMEEGILRPVRDWIVLPAFGGVEQAFLFLQSEQAHHVASQSLGAIRLIPIVGEHVLCPGLCLAGGLVTNTWQIVQYPIPSKHQVKDTVGWVLDSSKWALHTSAREVFLYLKRADANITRSLSHTQWKVLGSGPYATLDDATKQEVLSHLTERYCSLHPSWGTNTTSNGRLDHDCIIARYELAAHIKRYNQPLYRDLILSGLLQQRGGALLEDDEWLAPCPVYRHLEQNNFLIPEKIDSSEVLEGNNCAELDCSIMPLWFRLPCVNGKPPPPHSPWVCFTETEQHDIEERYRRMVLGPSEYRENNRRNNSALEAEQKDSPTLDESIDTANVSPREDGPGHHSTSKHPTIAQWYRAEPSSDVLVDQHRHAVSLWFSCKKCSNRMNSRTNSNLCWNCIDDTRVGTTDTNTTLVTFTVPPPIHGIMRPTLWRFHGSGDTVRRSNWFIDAPRHGLQPFDHEAQAVLEDAYLFLKWMSVRKQSLESKIDDYEAKEQKRGDALEGALLTVDVKCPDGTDRLVQFGSLTQATAIQKGFSGALSINKLRVFRGAWLPNRRPDDDLMNIEPKPLEVSIQESIDRAKAEHGVLGETNVPNMNLRDLLTLPPPPKQPRDRFAEYTEARLVNSTGEEDMAVPTARLFDEDMVKYISDPKGGPIDHLCLIVHGIGEMMQSIDLFGLAVPNLSTIIDCCGYLRQNHSKVQAAGYSPMHSPDRPRSNESVGRVEYLPVEWHEAFSILSQRRTSVSMLQEQREEQNVLLKDLTLPTIPNMREFANDTLMDVLYFMSPEHHDIIVDIVTSEMNLIVEKFRELTGFSGQISILGHSLGSIISWDILANQRSQDNAADLELDEAAPPQATSSGSVGGSMASDYETARSDTLNDDRPELDVPPPSVSFKPSYLYPQLDFGVDNFFLVGSPVPIFLMIRNQRKPLDESYHLSGCRRVFNIFHPYDPVAYRLEPCIDPHNTDFEPTIVKHWNGGFRVQYQTKVRKRIVELGSK</sequence>
<accession>A0A6U3BE48</accession>
<evidence type="ECO:0000313" key="3">
    <source>
        <dbReference type="EMBL" id="CAD9971927.1"/>
    </source>
</evidence>
<dbReference type="InterPro" id="IPR004177">
    <property type="entry name" value="DDHD_dom"/>
</dbReference>
<feature type="compositionally biased region" description="Basic and acidic residues" evidence="1">
    <location>
        <begin position="1120"/>
        <end position="1134"/>
    </location>
</feature>
<dbReference type="GO" id="GO:0004620">
    <property type="term" value="F:phospholipase activity"/>
    <property type="evidence" value="ECO:0007669"/>
    <property type="project" value="TreeGrafter"/>
</dbReference>
<feature type="compositionally biased region" description="Basic residues" evidence="1">
    <location>
        <begin position="1"/>
        <end position="18"/>
    </location>
</feature>
<feature type="region of interest" description="Disordered" evidence="1">
    <location>
        <begin position="1"/>
        <end position="181"/>
    </location>
</feature>
<feature type="domain" description="DDHD" evidence="2">
    <location>
        <begin position="1152"/>
        <end position="1246"/>
    </location>
</feature>
<dbReference type="EMBL" id="HBHT01022039">
    <property type="protein sequence ID" value="CAD9971927.1"/>
    <property type="molecule type" value="Transcribed_RNA"/>
</dbReference>
<feature type="region of interest" description="Disordered" evidence="1">
    <location>
        <begin position="1101"/>
        <end position="1136"/>
    </location>
</feature>
<dbReference type="AlphaFoldDB" id="A0A6U3BE48"/>
<feature type="compositionally biased region" description="Polar residues" evidence="1">
    <location>
        <begin position="112"/>
        <end position="136"/>
    </location>
</feature>
<dbReference type="SMART" id="SM01127">
    <property type="entry name" value="DDHD"/>
    <property type="match status" value="1"/>
</dbReference>
<protein>
    <recommendedName>
        <fullName evidence="2">DDHD domain-containing protein</fullName>
    </recommendedName>
</protein>
<feature type="region of interest" description="Disordered" evidence="1">
    <location>
        <begin position="554"/>
        <end position="601"/>
    </location>
</feature>
<evidence type="ECO:0000313" key="4">
    <source>
        <dbReference type="EMBL" id="CAD9971929.1"/>
    </source>
</evidence>
<dbReference type="InterPro" id="IPR058055">
    <property type="entry name" value="PA-PLA1"/>
</dbReference>
<dbReference type="PANTHER" id="PTHR23509">
    <property type="entry name" value="PA-PL1 PHOSPHOLIPASE FAMILY"/>
    <property type="match status" value="1"/>
</dbReference>
<reference evidence="3" key="1">
    <citation type="submission" date="2021-01" db="EMBL/GenBank/DDBJ databases">
        <authorList>
            <person name="Corre E."/>
            <person name="Pelletier E."/>
            <person name="Niang G."/>
            <person name="Scheremetjew M."/>
            <person name="Finn R."/>
            <person name="Kale V."/>
            <person name="Holt S."/>
            <person name="Cochrane G."/>
            <person name="Meng A."/>
            <person name="Brown T."/>
            <person name="Cohen L."/>
        </authorList>
    </citation>
    <scope>NUCLEOTIDE SEQUENCE</scope>
    <source>
        <strain evidence="3">CCMP125</strain>
    </source>
</reference>
<name>A0A6U3BE48_9STRA</name>
<dbReference type="GO" id="GO:0005737">
    <property type="term" value="C:cytoplasm"/>
    <property type="evidence" value="ECO:0007669"/>
    <property type="project" value="TreeGrafter"/>
</dbReference>
<dbReference type="GO" id="GO:0046872">
    <property type="term" value="F:metal ion binding"/>
    <property type="evidence" value="ECO:0007669"/>
    <property type="project" value="InterPro"/>
</dbReference>
<evidence type="ECO:0000259" key="2">
    <source>
        <dbReference type="PROSITE" id="PS51043"/>
    </source>
</evidence>
<dbReference type="Pfam" id="PF02862">
    <property type="entry name" value="DDHD"/>
    <property type="match status" value="1"/>
</dbReference>
<proteinExistence type="predicted"/>
<feature type="compositionally biased region" description="Polar residues" evidence="1">
    <location>
        <begin position="61"/>
        <end position="77"/>
    </location>
</feature>
<dbReference type="PANTHER" id="PTHR23509:SF10">
    <property type="entry name" value="LD21067P"/>
    <property type="match status" value="1"/>
</dbReference>
<organism evidence="3">
    <name type="scientific">Entomoneis paludosa</name>
    <dbReference type="NCBI Taxonomy" id="265537"/>
    <lineage>
        <taxon>Eukaryota</taxon>
        <taxon>Sar</taxon>
        <taxon>Stramenopiles</taxon>
        <taxon>Ochrophyta</taxon>
        <taxon>Bacillariophyta</taxon>
        <taxon>Bacillariophyceae</taxon>
        <taxon>Bacillariophycidae</taxon>
        <taxon>Entomoneidaceae</taxon>
        <taxon>Entomoneis</taxon>
    </lineage>
</organism>
<evidence type="ECO:0000256" key="1">
    <source>
        <dbReference type="SAM" id="MobiDB-lite"/>
    </source>
</evidence>
<dbReference type="EMBL" id="HBHT01022040">
    <property type="protein sequence ID" value="CAD9971929.1"/>
    <property type="molecule type" value="Transcribed_RNA"/>
</dbReference>
<gene>
    <name evidence="3" type="ORF">APAL1065_LOCUS14768</name>
    <name evidence="4" type="ORF">APAL1065_LOCUS14769</name>
</gene>